<organism evidence="4 5">
    <name type="scientific">Nocardia amikacinitolerans</name>
    <dbReference type="NCBI Taxonomy" id="756689"/>
    <lineage>
        <taxon>Bacteria</taxon>
        <taxon>Bacillati</taxon>
        <taxon>Actinomycetota</taxon>
        <taxon>Actinomycetes</taxon>
        <taxon>Mycobacteriales</taxon>
        <taxon>Nocardiaceae</taxon>
        <taxon>Nocardia</taxon>
    </lineage>
</organism>
<keyword evidence="5" id="KW-1185">Reference proteome</keyword>
<dbReference type="EMBL" id="OBEG01000001">
    <property type="protein sequence ID" value="SNY76855.1"/>
    <property type="molecule type" value="Genomic_DNA"/>
</dbReference>
<sequence>MVVRAHLAGDAHGREILLRLATAPTEGAELLRRYLDAAVVAPGLSTIITGGTVDRLVNIAQAGVVNIAVQKQTTPPRQLPPAIPDFTDRTWAVDRILKALAANDSRHFAILGGGGIGKTALAVTVAHRLANEFPDAQLFVDLAGGTTAPRAPLAVLEAMLRALGAEYDAIPEDADERAGLYRAMLSQRRCVLLLDNAADAAQLRSLLPGEGDHVVLVTSRDPLVALMGFERISLDVLEAEDASNLLSRIIGAERSQAEPEALDELAVLCGNLPLALRIAAARLASRPHRTIRGFVDRLADENRRLTELATGDLAVRTSFEVSYQSLGERSRRAFRLAALIPGQTMPAWVVGALTDDTIDDAEDLIDHLTDLRLLEIARVDGSGRPRYRFHDLLRIFAKEHLREDEDPDEREQAVERMIGAYLTVARRGLYLMSPHSKRDPVPALHVPWDAPPDLVDELTADPYEWFTDNHDALVAAVTLAHDRSLWRLSYDLAEQLHYYFRVRGHLQDWIGTHEVALAASRSAGDRRAEAWTLRNLGNAHQDQGHYAEAAACFTEASEIFAELGNRLGSAATVCNLGETRMVQGLFAEAVNCLARCLPDWQAVDDQVGYAYTVDNLGYIALCQGEFSAARTHLNRSLQMFVELGDRFGEAHSLRRHAELEVAQGALANAQRDIARSRSLFDQMGSASGTAWAAMTDATVLLATDSVDGALKAAAEAVDGFQIQGDTRASAQAMVRLGEALLAAARADEALTVLEQAATMLRDVEDAFGAALATYHLGRAVEPAAPRRIELFHSAATQFAALPAPLWERRALDAASE</sequence>
<keyword evidence="2" id="KW-0802">TPR repeat</keyword>
<dbReference type="Gene3D" id="1.25.40.10">
    <property type="entry name" value="Tetratricopeptide repeat domain"/>
    <property type="match status" value="2"/>
</dbReference>
<evidence type="ECO:0000256" key="2">
    <source>
        <dbReference type="ARBA" id="ARBA00022803"/>
    </source>
</evidence>
<dbReference type="SUPFAM" id="SSF52540">
    <property type="entry name" value="P-loop containing nucleoside triphosphate hydrolases"/>
    <property type="match status" value="1"/>
</dbReference>
<dbReference type="GO" id="GO:0043531">
    <property type="term" value="F:ADP binding"/>
    <property type="evidence" value="ECO:0007669"/>
    <property type="project" value="InterPro"/>
</dbReference>
<dbReference type="InterPro" id="IPR019734">
    <property type="entry name" value="TPR_rpt"/>
</dbReference>
<dbReference type="InterPro" id="IPR003593">
    <property type="entry name" value="AAA+_ATPase"/>
</dbReference>
<evidence type="ECO:0000256" key="1">
    <source>
        <dbReference type="ARBA" id="ARBA00022737"/>
    </source>
</evidence>
<accession>A0A285KW78</accession>
<feature type="domain" description="AAA+ ATPase" evidence="3">
    <location>
        <begin position="104"/>
        <end position="238"/>
    </location>
</feature>
<dbReference type="PRINTS" id="PR00364">
    <property type="entry name" value="DISEASERSIST"/>
</dbReference>
<dbReference type="InterPro" id="IPR011990">
    <property type="entry name" value="TPR-like_helical_dom_sf"/>
</dbReference>
<name>A0A285KW78_9NOCA</name>
<keyword evidence="1" id="KW-0677">Repeat</keyword>
<protein>
    <submittedName>
        <fullName evidence="4">Predicted ATPase</fullName>
    </submittedName>
</protein>
<evidence type="ECO:0000313" key="4">
    <source>
        <dbReference type="EMBL" id="SNY76855.1"/>
    </source>
</evidence>
<gene>
    <name evidence="4" type="ORF">SAMN04244553_0841</name>
</gene>
<proteinExistence type="predicted"/>
<dbReference type="Pfam" id="PF13424">
    <property type="entry name" value="TPR_12"/>
    <property type="match status" value="1"/>
</dbReference>
<dbReference type="PANTHER" id="PTHR47691:SF3">
    <property type="entry name" value="HTH-TYPE TRANSCRIPTIONAL REGULATOR RV0890C-RELATED"/>
    <property type="match status" value="1"/>
</dbReference>
<dbReference type="Pfam" id="PF00931">
    <property type="entry name" value="NB-ARC"/>
    <property type="match status" value="1"/>
</dbReference>
<dbReference type="SMART" id="SM00028">
    <property type="entry name" value="TPR"/>
    <property type="match status" value="4"/>
</dbReference>
<evidence type="ECO:0000259" key="3">
    <source>
        <dbReference type="SMART" id="SM00382"/>
    </source>
</evidence>
<dbReference type="PANTHER" id="PTHR47691">
    <property type="entry name" value="REGULATOR-RELATED"/>
    <property type="match status" value="1"/>
</dbReference>
<dbReference type="InterPro" id="IPR013105">
    <property type="entry name" value="TPR_2"/>
</dbReference>
<dbReference type="SMART" id="SM00382">
    <property type="entry name" value="AAA"/>
    <property type="match status" value="1"/>
</dbReference>
<dbReference type="SUPFAM" id="SSF48452">
    <property type="entry name" value="TPR-like"/>
    <property type="match status" value="2"/>
</dbReference>
<dbReference type="InterPro" id="IPR002182">
    <property type="entry name" value="NB-ARC"/>
</dbReference>
<reference evidence="4 5" key="1">
    <citation type="submission" date="2017-09" db="EMBL/GenBank/DDBJ databases">
        <authorList>
            <person name="Ehlers B."/>
            <person name="Leendertz F.H."/>
        </authorList>
    </citation>
    <scope>NUCLEOTIDE SEQUENCE [LARGE SCALE GENOMIC DNA]</scope>
    <source>
        <strain evidence="4 5">DSM 45537</strain>
    </source>
</reference>
<evidence type="ECO:0000313" key="5">
    <source>
        <dbReference type="Proteomes" id="UP000219565"/>
    </source>
</evidence>
<dbReference type="AlphaFoldDB" id="A0A285KW78"/>
<dbReference type="InterPro" id="IPR027417">
    <property type="entry name" value="P-loop_NTPase"/>
</dbReference>
<dbReference type="Gene3D" id="3.40.50.300">
    <property type="entry name" value="P-loop containing nucleotide triphosphate hydrolases"/>
    <property type="match status" value="1"/>
</dbReference>
<dbReference type="Proteomes" id="UP000219565">
    <property type="component" value="Unassembled WGS sequence"/>
</dbReference>
<dbReference type="Pfam" id="PF07719">
    <property type="entry name" value="TPR_2"/>
    <property type="match status" value="1"/>
</dbReference>